<dbReference type="InterPro" id="IPR027417">
    <property type="entry name" value="P-loop_NTPase"/>
</dbReference>
<accession>A0ABT3DBU7</accession>
<keyword evidence="3" id="KW-0805">Transcription regulation</keyword>
<dbReference type="EMBL" id="JAOYEY010000020">
    <property type="protein sequence ID" value="MCV9884534.1"/>
    <property type="molecule type" value="Genomic_DNA"/>
</dbReference>
<dbReference type="InterPro" id="IPR058031">
    <property type="entry name" value="AAA_lid_NorR"/>
</dbReference>
<dbReference type="InterPro" id="IPR002078">
    <property type="entry name" value="Sigma_54_int"/>
</dbReference>
<keyword evidence="7" id="KW-1185">Reference proteome</keyword>
<dbReference type="Pfam" id="PF06506">
    <property type="entry name" value="PrpR_N"/>
    <property type="match status" value="1"/>
</dbReference>
<sequence length="566" mass="64716">MRIKTLVIAPYQAMIHLIEDCRQEEQQLDLYMKVANLQEAIPVAKEAEDEGFDVIISRGGTSKLIEDVVNIPVIDIHVSGYDMLRVLTLANDFPGKKAIVGFSNITLGAKAITDLLEIPIDVFTVEKAIEVDGLVENLKQEGYELIMGDVITMDAATKHNLEGILIQSGREAIFEAFHKAKSIYRLHQRQQLEITLLRSLLEEASSNIIVLSCDGSMAYQHWTDFEGCPLPLNKLHEYIQEKNNLNNDVSIFKTSEQQMVKQTVKRKVIEAQEYYLFQYSLVTTHNAHQQNIHVETISQQPMIISNSQAMKRCMNLIEKNVNHDQWLLIGSEGTGKKLLSQYIHYKQNYGQGLYASIAAGSLLLLEREIDSDIKTLYINEIETLSPNEMKKLTTILDHLKMENLTIVLSLTKEEEIPHSLIYDNDLVRVQIPSLQDRKDDIRPLTTYFIAAFHGQIGTSVIKMKEDAMELLEEYSWPGNVAQLRSILHTAVLEEKGYVLGKKLLQQYVEEQKEEANTVDKEFLSGTLETIEKRIIEHIMEEENHNQTRVAERLGINRSTLWRKLKQ</sequence>
<evidence type="ECO:0000256" key="3">
    <source>
        <dbReference type="ARBA" id="ARBA00023015"/>
    </source>
</evidence>
<gene>
    <name evidence="6" type="ORF">OIH86_02595</name>
</gene>
<keyword evidence="2" id="KW-0067">ATP-binding</keyword>
<dbReference type="SUPFAM" id="SSF46689">
    <property type="entry name" value="Homeodomain-like"/>
    <property type="match status" value="1"/>
</dbReference>
<dbReference type="Pfam" id="PF02954">
    <property type="entry name" value="HTH_8"/>
    <property type="match status" value="1"/>
</dbReference>
<evidence type="ECO:0000259" key="5">
    <source>
        <dbReference type="PROSITE" id="PS50045"/>
    </source>
</evidence>
<feature type="domain" description="Sigma-54 factor interaction" evidence="5">
    <location>
        <begin position="303"/>
        <end position="492"/>
    </location>
</feature>
<dbReference type="Gene3D" id="3.40.50.2300">
    <property type="match status" value="1"/>
</dbReference>
<dbReference type="InterPro" id="IPR002197">
    <property type="entry name" value="HTH_Fis"/>
</dbReference>
<dbReference type="Gene3D" id="3.40.50.10660">
    <property type="entry name" value="PrpR receptor domain-like"/>
    <property type="match status" value="1"/>
</dbReference>
<evidence type="ECO:0000256" key="2">
    <source>
        <dbReference type="ARBA" id="ARBA00022840"/>
    </source>
</evidence>
<comment type="caution">
    <text evidence="6">The sequence shown here is derived from an EMBL/GenBank/DDBJ whole genome shotgun (WGS) entry which is preliminary data.</text>
</comment>
<name>A0ABT3DBU7_9BACI</name>
<dbReference type="SUPFAM" id="SSF52540">
    <property type="entry name" value="P-loop containing nucleoside triphosphate hydrolases"/>
    <property type="match status" value="1"/>
</dbReference>
<evidence type="ECO:0000256" key="1">
    <source>
        <dbReference type="ARBA" id="ARBA00022741"/>
    </source>
</evidence>
<evidence type="ECO:0000256" key="4">
    <source>
        <dbReference type="ARBA" id="ARBA00023163"/>
    </source>
</evidence>
<dbReference type="Gene3D" id="3.40.50.300">
    <property type="entry name" value="P-loop containing nucleotide triphosphate hydrolases"/>
    <property type="match status" value="1"/>
</dbReference>
<dbReference type="Proteomes" id="UP001526147">
    <property type="component" value="Unassembled WGS sequence"/>
</dbReference>
<evidence type="ECO:0000313" key="7">
    <source>
        <dbReference type="Proteomes" id="UP001526147"/>
    </source>
</evidence>
<keyword evidence="1" id="KW-0547">Nucleotide-binding</keyword>
<dbReference type="PANTHER" id="PTHR32071">
    <property type="entry name" value="TRANSCRIPTIONAL REGULATORY PROTEIN"/>
    <property type="match status" value="1"/>
</dbReference>
<reference evidence="6 7" key="1">
    <citation type="submission" date="2022-10" db="EMBL/GenBank/DDBJ databases">
        <title>Draft genome assembly of moderately radiation resistant bacterium Metabacillus halosaccharovorans.</title>
        <authorList>
            <person name="Pal S."/>
            <person name="Gopinathan A."/>
        </authorList>
    </citation>
    <scope>NUCLEOTIDE SEQUENCE [LARGE SCALE GENOMIC DNA]</scope>
    <source>
        <strain evidence="6 7">VITHBRA001</strain>
    </source>
</reference>
<protein>
    <submittedName>
        <fullName evidence="6">PrpR N-terminal domain-containing protein</fullName>
    </submittedName>
</protein>
<dbReference type="PRINTS" id="PR01590">
    <property type="entry name" value="HTHFIS"/>
</dbReference>
<dbReference type="InterPro" id="IPR010524">
    <property type="entry name" value="Sig_transdc_resp-reg_PrpR_N"/>
</dbReference>
<dbReference type="Gene3D" id="1.10.8.60">
    <property type="match status" value="1"/>
</dbReference>
<dbReference type="PROSITE" id="PS50045">
    <property type="entry name" value="SIGMA54_INTERACT_4"/>
    <property type="match status" value="1"/>
</dbReference>
<dbReference type="SUPFAM" id="SSF159800">
    <property type="entry name" value="PrpR receptor domain-like"/>
    <property type="match status" value="1"/>
</dbReference>
<evidence type="ECO:0000313" key="6">
    <source>
        <dbReference type="EMBL" id="MCV9884534.1"/>
    </source>
</evidence>
<dbReference type="RefSeq" id="WP_264141488.1">
    <property type="nucleotide sequence ID" value="NZ_JAOYEY010000020.1"/>
</dbReference>
<dbReference type="Gene3D" id="1.10.10.60">
    <property type="entry name" value="Homeodomain-like"/>
    <property type="match status" value="1"/>
</dbReference>
<keyword evidence="4" id="KW-0804">Transcription</keyword>
<dbReference type="Pfam" id="PF14532">
    <property type="entry name" value="Sigma54_activ_2"/>
    <property type="match status" value="1"/>
</dbReference>
<dbReference type="InterPro" id="IPR009057">
    <property type="entry name" value="Homeodomain-like_sf"/>
</dbReference>
<dbReference type="Pfam" id="PF25601">
    <property type="entry name" value="AAA_lid_14"/>
    <property type="match status" value="1"/>
</dbReference>
<organism evidence="6 7">
    <name type="scientific">Metabacillus halosaccharovorans</name>
    <dbReference type="NCBI Taxonomy" id="930124"/>
    <lineage>
        <taxon>Bacteria</taxon>
        <taxon>Bacillati</taxon>
        <taxon>Bacillota</taxon>
        <taxon>Bacilli</taxon>
        <taxon>Bacillales</taxon>
        <taxon>Bacillaceae</taxon>
        <taxon>Metabacillus</taxon>
    </lineage>
</organism>
<proteinExistence type="predicted"/>